<gene>
    <name evidence="2" type="ORF">RVF87_04895</name>
</gene>
<organism evidence="2 3">
    <name type="scientific">Gordonia hydrophobica</name>
    <dbReference type="NCBI Taxonomy" id="40516"/>
    <lineage>
        <taxon>Bacteria</taxon>
        <taxon>Bacillati</taxon>
        <taxon>Actinomycetota</taxon>
        <taxon>Actinomycetes</taxon>
        <taxon>Mycobacteriales</taxon>
        <taxon>Gordoniaceae</taxon>
        <taxon>Gordonia</taxon>
    </lineage>
</organism>
<dbReference type="InterPro" id="IPR014710">
    <property type="entry name" value="RmlC-like_jellyroll"/>
</dbReference>
<evidence type="ECO:0000259" key="1">
    <source>
        <dbReference type="Pfam" id="PF07883"/>
    </source>
</evidence>
<evidence type="ECO:0000313" key="2">
    <source>
        <dbReference type="EMBL" id="WYY08414.1"/>
    </source>
</evidence>
<reference evidence="2 3" key="1">
    <citation type="journal article" date="2023" name="Virus Evol.">
        <title>Computational host range prediction-The good, the bad, and the ugly.</title>
        <authorList>
            <person name="Howell A.A."/>
            <person name="Versoza C.J."/>
            <person name="Pfeifer S.P."/>
        </authorList>
    </citation>
    <scope>NUCLEOTIDE SEQUENCE [LARGE SCALE GENOMIC DNA]</scope>
    <source>
        <strain evidence="2 3">1610/1b</strain>
    </source>
</reference>
<proteinExistence type="predicted"/>
<keyword evidence="3" id="KW-1185">Reference proteome</keyword>
<dbReference type="Proteomes" id="UP001479933">
    <property type="component" value="Chromosome"/>
</dbReference>
<dbReference type="EMBL" id="CP136137">
    <property type="protein sequence ID" value="WYY08414.1"/>
    <property type="molecule type" value="Genomic_DNA"/>
</dbReference>
<evidence type="ECO:0000313" key="3">
    <source>
        <dbReference type="Proteomes" id="UP001479933"/>
    </source>
</evidence>
<dbReference type="InterPro" id="IPR013096">
    <property type="entry name" value="Cupin_2"/>
</dbReference>
<name>A0ABZ2U780_9ACTN</name>
<dbReference type="InterPro" id="IPR011051">
    <property type="entry name" value="RmlC_Cupin_sf"/>
</dbReference>
<dbReference type="Gene3D" id="2.60.120.10">
    <property type="entry name" value="Jelly Rolls"/>
    <property type="match status" value="1"/>
</dbReference>
<feature type="domain" description="Cupin type-2" evidence="1">
    <location>
        <begin position="63"/>
        <end position="110"/>
    </location>
</feature>
<accession>A0ABZ2U780</accession>
<dbReference type="Pfam" id="PF07883">
    <property type="entry name" value="Cupin_2"/>
    <property type="match status" value="1"/>
</dbReference>
<dbReference type="SUPFAM" id="SSF51182">
    <property type="entry name" value="RmlC-like cupins"/>
    <property type="match status" value="1"/>
</dbReference>
<dbReference type="RefSeq" id="WP_066168900.1">
    <property type="nucleotide sequence ID" value="NZ_CP136137.1"/>
</dbReference>
<dbReference type="CDD" id="cd02230">
    <property type="entry name" value="cupin_HP0902-like"/>
    <property type="match status" value="1"/>
</dbReference>
<protein>
    <submittedName>
        <fullName evidence="2">Cupin domain-containing protein</fullName>
    </submittedName>
</protein>
<sequence>MPPLDLAPTYTFLTGLDAPNDADTGEKPAIKRIHKSDTETVVRLAFRAGQVMAEHMAVHPILVLGQTGDVEFTVDGTTVHLEPGSAIRVEGRTPHSLRAVTDGTVTLVVVHGN</sequence>